<evidence type="ECO:0000313" key="2">
    <source>
        <dbReference type="Proteomes" id="UP001595735"/>
    </source>
</evidence>
<evidence type="ECO:0000313" key="1">
    <source>
        <dbReference type="EMBL" id="MFC3758965.1"/>
    </source>
</evidence>
<gene>
    <name evidence="1" type="ORF">ACFONJ_23595</name>
</gene>
<organism evidence="1 2">
    <name type="scientific">Chryseobacterium tructae</name>
    <dbReference type="NCBI Taxonomy" id="1037380"/>
    <lineage>
        <taxon>Bacteria</taxon>
        <taxon>Pseudomonadati</taxon>
        <taxon>Bacteroidota</taxon>
        <taxon>Flavobacteriia</taxon>
        <taxon>Flavobacteriales</taxon>
        <taxon>Weeksellaceae</taxon>
        <taxon>Chryseobacterium group</taxon>
        <taxon>Chryseobacterium</taxon>
    </lineage>
</organism>
<accession>A0ABV7Y3Z5</accession>
<reference evidence="2" key="1">
    <citation type="journal article" date="2019" name="Int. J. Syst. Evol. Microbiol.">
        <title>The Global Catalogue of Microorganisms (GCM) 10K type strain sequencing project: providing services to taxonomists for standard genome sequencing and annotation.</title>
        <authorList>
            <consortium name="The Broad Institute Genomics Platform"/>
            <consortium name="The Broad Institute Genome Sequencing Center for Infectious Disease"/>
            <person name="Wu L."/>
            <person name="Ma J."/>
        </authorList>
    </citation>
    <scope>NUCLEOTIDE SEQUENCE [LARGE SCALE GENOMIC DNA]</scope>
    <source>
        <strain evidence="2">CECT 7798</strain>
    </source>
</reference>
<proteinExistence type="predicted"/>
<comment type="caution">
    <text evidence="1">The sequence shown here is derived from an EMBL/GenBank/DDBJ whole genome shotgun (WGS) entry which is preliminary data.</text>
</comment>
<dbReference type="Proteomes" id="UP001595735">
    <property type="component" value="Unassembled WGS sequence"/>
</dbReference>
<protein>
    <submittedName>
        <fullName evidence="1">Uncharacterized protein</fullName>
    </submittedName>
</protein>
<name>A0ABV7Y3Z5_9FLAO</name>
<sequence>MEKEVQVQGGDNCLKYHFENRYLSKRIEFIEEYNFVNDKINFGYFKSFILDFEITNNDWYNTLIIALADQLNIVDRKLYLKYLNYLNLKKNYLFRLSVLDYFVNNFLFYKKMYKSVDFDLVKTDRSRLIVKNQIIINNLIFFPKNRDMYIGELLESLEKTDDYRSHIRLFNYIINFELEKIINEKELKSLIGISKKKKLGRAVDLKILEFNDYLSIK</sequence>
<keyword evidence="2" id="KW-1185">Reference proteome</keyword>
<dbReference type="EMBL" id="JBHRYO010000002">
    <property type="protein sequence ID" value="MFC3758965.1"/>
    <property type="molecule type" value="Genomic_DNA"/>
</dbReference>
<dbReference type="RefSeq" id="WP_290301048.1">
    <property type="nucleotide sequence ID" value="NZ_JAUFQR010000001.1"/>
</dbReference>